<organism evidence="2">
    <name type="scientific">Arundo donax</name>
    <name type="common">Giant reed</name>
    <name type="synonym">Donax arundinaceus</name>
    <dbReference type="NCBI Taxonomy" id="35708"/>
    <lineage>
        <taxon>Eukaryota</taxon>
        <taxon>Viridiplantae</taxon>
        <taxon>Streptophyta</taxon>
        <taxon>Embryophyta</taxon>
        <taxon>Tracheophyta</taxon>
        <taxon>Spermatophyta</taxon>
        <taxon>Magnoliopsida</taxon>
        <taxon>Liliopsida</taxon>
        <taxon>Poales</taxon>
        <taxon>Poaceae</taxon>
        <taxon>PACMAD clade</taxon>
        <taxon>Arundinoideae</taxon>
        <taxon>Arundineae</taxon>
        <taxon>Arundo</taxon>
    </lineage>
</organism>
<name>A0A0A9G7Q2_ARUDO</name>
<feature type="chain" id="PRO_5002046177" evidence="1">
    <location>
        <begin position="29"/>
        <end position="52"/>
    </location>
</feature>
<accession>A0A0A9G7Q2</accession>
<feature type="signal peptide" evidence="1">
    <location>
        <begin position="1"/>
        <end position="28"/>
    </location>
</feature>
<dbReference type="AlphaFoldDB" id="A0A0A9G7Q2"/>
<keyword evidence="1" id="KW-0732">Signal</keyword>
<reference evidence="2" key="1">
    <citation type="submission" date="2014-09" db="EMBL/GenBank/DDBJ databases">
        <authorList>
            <person name="Magalhaes I.L.F."/>
            <person name="Oliveira U."/>
            <person name="Santos F.R."/>
            <person name="Vidigal T.H.D.A."/>
            <person name="Brescovit A.D."/>
            <person name="Santos A.J."/>
        </authorList>
    </citation>
    <scope>NUCLEOTIDE SEQUENCE</scope>
    <source>
        <tissue evidence="2">Shoot tissue taken approximately 20 cm above the soil surface</tissue>
    </source>
</reference>
<protein>
    <submittedName>
        <fullName evidence="2">Uncharacterized protein</fullName>
    </submittedName>
</protein>
<dbReference type="EMBL" id="GBRH01179330">
    <property type="protein sequence ID" value="JAE18566.1"/>
    <property type="molecule type" value="Transcribed_RNA"/>
</dbReference>
<reference evidence="2" key="2">
    <citation type="journal article" date="2015" name="Data Brief">
        <title>Shoot transcriptome of the giant reed, Arundo donax.</title>
        <authorList>
            <person name="Barrero R.A."/>
            <person name="Guerrero F.D."/>
            <person name="Moolhuijzen P."/>
            <person name="Goolsby J.A."/>
            <person name="Tidwell J."/>
            <person name="Bellgard S.E."/>
            <person name="Bellgard M.I."/>
        </authorList>
    </citation>
    <scope>NUCLEOTIDE SEQUENCE</scope>
    <source>
        <tissue evidence="2">Shoot tissue taken approximately 20 cm above the soil surface</tissue>
    </source>
</reference>
<evidence type="ECO:0000313" key="2">
    <source>
        <dbReference type="EMBL" id="JAE18566.1"/>
    </source>
</evidence>
<sequence>MVLLGKLLNKLLILVHLLKSFNIHVIQANFLSLLHMLCITKHADLLGARDVG</sequence>
<evidence type="ECO:0000256" key="1">
    <source>
        <dbReference type="SAM" id="SignalP"/>
    </source>
</evidence>
<proteinExistence type="predicted"/>